<keyword evidence="2 4" id="KW-0378">Hydrolase</keyword>
<dbReference type="Gene3D" id="2.60.40.1120">
    <property type="entry name" value="Carboxypeptidase-like, regulatory domain"/>
    <property type="match status" value="2"/>
</dbReference>
<organism evidence="7 8">
    <name type="scientific">Candidatus [Bacteroides] periocalifornicus</name>
    <dbReference type="NCBI Taxonomy" id="1702214"/>
    <lineage>
        <taxon>Bacteria</taxon>
        <taxon>Pseudomonadati</taxon>
        <taxon>Bacteroidota</taxon>
    </lineage>
</organism>
<dbReference type="GO" id="GO:0004553">
    <property type="term" value="F:hydrolase activity, hydrolyzing O-glycosyl compounds"/>
    <property type="evidence" value="ECO:0007669"/>
    <property type="project" value="UniProtKB-ARBA"/>
</dbReference>
<dbReference type="SUPFAM" id="SSF49464">
    <property type="entry name" value="Carboxypeptidase regulatory domain-like"/>
    <property type="match status" value="1"/>
</dbReference>
<protein>
    <recommendedName>
        <fullName evidence="9">Peptidase S8/S53 domain-containing protein</fullName>
    </recommendedName>
</protein>
<evidence type="ECO:0000256" key="3">
    <source>
        <dbReference type="ARBA" id="ARBA00022825"/>
    </source>
</evidence>
<evidence type="ECO:0008006" key="9">
    <source>
        <dbReference type="Google" id="ProtNLM"/>
    </source>
</evidence>
<dbReference type="PANTHER" id="PTHR43399:SF5">
    <property type="entry name" value="PEPTIDASE S8 FAMILY WITH PROTEASE-ASSOCIATED DOMAIN"/>
    <property type="match status" value="1"/>
</dbReference>
<keyword evidence="3 4" id="KW-0720">Serine protease</keyword>
<dbReference type="PROSITE" id="PS00137">
    <property type="entry name" value="SUBTILASE_HIS"/>
    <property type="match status" value="1"/>
</dbReference>
<dbReference type="SUPFAM" id="SSF52743">
    <property type="entry name" value="Subtilisin-like"/>
    <property type="match status" value="1"/>
</dbReference>
<dbReference type="SUPFAM" id="SSF49899">
    <property type="entry name" value="Concanavalin A-like lectins/glucanases"/>
    <property type="match status" value="1"/>
</dbReference>
<dbReference type="InterPro" id="IPR034058">
    <property type="entry name" value="TagA/B/C/D_pept_dom"/>
</dbReference>
<evidence type="ECO:0000313" key="7">
    <source>
        <dbReference type="EMBL" id="KQM08561.1"/>
    </source>
</evidence>
<dbReference type="Gene3D" id="2.60.120.380">
    <property type="match status" value="1"/>
</dbReference>
<dbReference type="SUPFAM" id="SSF49785">
    <property type="entry name" value="Galactose-binding domain-like"/>
    <property type="match status" value="1"/>
</dbReference>
<evidence type="ECO:0000259" key="5">
    <source>
        <dbReference type="Pfam" id="PF00082"/>
    </source>
</evidence>
<feature type="active site" description="Charge relay system" evidence="4">
    <location>
        <position position="231"/>
    </location>
</feature>
<feature type="domain" description="Bacterial repeat" evidence="6">
    <location>
        <begin position="2399"/>
        <end position="2467"/>
    </location>
</feature>
<evidence type="ECO:0000259" key="6">
    <source>
        <dbReference type="Pfam" id="PF18998"/>
    </source>
</evidence>
<dbReference type="InterPro" id="IPR023828">
    <property type="entry name" value="Peptidase_S8_Ser-AS"/>
</dbReference>
<dbReference type="InterPro" id="IPR044060">
    <property type="entry name" value="Bacterial_rp_domain"/>
</dbReference>
<gene>
    <name evidence="7" type="ORF">AL399_06555</name>
</gene>
<dbReference type="Pfam" id="PF00082">
    <property type="entry name" value="Peptidase_S8"/>
    <property type="match status" value="1"/>
</dbReference>
<dbReference type="InterPro" id="IPR051048">
    <property type="entry name" value="Peptidase_S8/S53_subtilisin"/>
</dbReference>
<feature type="domain" description="Peptidase S8/S53" evidence="5">
    <location>
        <begin position="232"/>
        <end position="489"/>
    </location>
</feature>
<dbReference type="PROSITE" id="PS00138">
    <property type="entry name" value="SUBTILASE_SER"/>
    <property type="match status" value="1"/>
</dbReference>
<dbReference type="Gene3D" id="2.60.120.200">
    <property type="match status" value="1"/>
</dbReference>
<dbReference type="InterPro" id="IPR015500">
    <property type="entry name" value="Peptidase_S8_subtilisin-rel"/>
</dbReference>
<dbReference type="Proteomes" id="UP000054172">
    <property type="component" value="Unassembled WGS sequence"/>
</dbReference>
<dbReference type="Pfam" id="PF13620">
    <property type="entry name" value="CarboxypepD_reg"/>
    <property type="match status" value="1"/>
</dbReference>
<name>A0A0Q4B8I8_9BACT</name>
<dbReference type="CDD" id="cd04842">
    <property type="entry name" value="Peptidases_S8_Kp43_protease"/>
    <property type="match status" value="1"/>
</dbReference>
<feature type="active site" description="Charge relay system" evidence="4">
    <location>
        <position position="259"/>
    </location>
</feature>
<dbReference type="InterPro" id="IPR008979">
    <property type="entry name" value="Galactose-bd-like_sf"/>
</dbReference>
<dbReference type="GO" id="GO:0005975">
    <property type="term" value="P:carbohydrate metabolic process"/>
    <property type="evidence" value="ECO:0007669"/>
    <property type="project" value="UniProtKB-ARBA"/>
</dbReference>
<dbReference type="PANTHER" id="PTHR43399">
    <property type="entry name" value="SUBTILISIN-RELATED"/>
    <property type="match status" value="1"/>
</dbReference>
<dbReference type="GO" id="GO:0004252">
    <property type="term" value="F:serine-type endopeptidase activity"/>
    <property type="evidence" value="ECO:0007669"/>
    <property type="project" value="UniProtKB-UniRule"/>
</dbReference>
<feature type="domain" description="Bacterial repeat" evidence="6">
    <location>
        <begin position="2713"/>
        <end position="2780"/>
    </location>
</feature>
<dbReference type="InterPro" id="IPR022398">
    <property type="entry name" value="Peptidase_S8_His-AS"/>
</dbReference>
<dbReference type="PRINTS" id="PR00723">
    <property type="entry name" value="SUBTILISIN"/>
</dbReference>
<evidence type="ECO:0000256" key="2">
    <source>
        <dbReference type="ARBA" id="ARBA00022801"/>
    </source>
</evidence>
<comment type="similarity">
    <text evidence="4">Belongs to the peptidase S8 family.</text>
</comment>
<comment type="caution">
    <text evidence="7">The sequence shown here is derived from an EMBL/GenBank/DDBJ whole genome shotgun (WGS) entry which is preliminary data.</text>
</comment>
<dbReference type="Pfam" id="PF18998">
    <property type="entry name" value="Flg_new_2"/>
    <property type="match status" value="3"/>
</dbReference>
<dbReference type="PROSITE" id="PS51892">
    <property type="entry name" value="SUBTILASE"/>
    <property type="match status" value="1"/>
</dbReference>
<dbReference type="InterPro" id="IPR013320">
    <property type="entry name" value="ConA-like_dom_sf"/>
</dbReference>
<dbReference type="InterPro" id="IPR000209">
    <property type="entry name" value="Peptidase_S8/S53_dom"/>
</dbReference>
<evidence type="ECO:0000256" key="4">
    <source>
        <dbReference type="PROSITE-ProRule" id="PRU01240"/>
    </source>
</evidence>
<dbReference type="InterPro" id="IPR036852">
    <property type="entry name" value="Peptidase_S8/S53_dom_sf"/>
</dbReference>
<dbReference type="InterPro" id="IPR013783">
    <property type="entry name" value="Ig-like_fold"/>
</dbReference>
<dbReference type="EMBL" id="LIIK01000031">
    <property type="protein sequence ID" value="KQM08561.1"/>
    <property type="molecule type" value="Genomic_DNA"/>
</dbReference>
<dbReference type="GO" id="GO:0006508">
    <property type="term" value="P:proteolysis"/>
    <property type="evidence" value="ECO:0007669"/>
    <property type="project" value="UniProtKB-KW"/>
</dbReference>
<dbReference type="STRING" id="1702214.AL399_06555"/>
<dbReference type="InterPro" id="IPR008969">
    <property type="entry name" value="CarboxyPept-like_regulatory"/>
</dbReference>
<evidence type="ECO:0000313" key="8">
    <source>
        <dbReference type="Proteomes" id="UP000054172"/>
    </source>
</evidence>
<feature type="domain" description="Bacterial repeat" evidence="6">
    <location>
        <begin position="2873"/>
        <end position="2938"/>
    </location>
</feature>
<dbReference type="Gene3D" id="2.60.40.10">
    <property type="entry name" value="Immunoglobulins"/>
    <property type="match status" value="1"/>
</dbReference>
<reference evidence="7" key="1">
    <citation type="submission" date="2015-08" db="EMBL/GenBank/DDBJ databases">
        <title>Candidatus Bacteriodes Periocalifornicus.</title>
        <authorList>
            <person name="McLean J.S."/>
            <person name="Kelley S."/>
        </authorList>
    </citation>
    <scope>NUCLEOTIDE SEQUENCE [LARGE SCALE GENOMIC DNA]</scope>
    <source>
        <strain evidence="7">12B</strain>
    </source>
</reference>
<feature type="active site" description="Charge relay system" evidence="4">
    <location>
        <position position="435"/>
    </location>
</feature>
<sequence length="3444" mass="378600">MLISVCGYGQKTLRIGGHEVVPVPNVDSRGVRSVSLGEASGGRNNVLLQFSTPPTEREREQLEQVYGLRLADYLGANAYFGTVRAGAKPSDFRGSGLVSLMSLAPEWKMGLELERGEVPEWARRSKGEAALVVGWFENADWAQVSALLAHAGATVLRYSASLRVAEVVMPLAAAKRVAAQPYIATIQPRSPQVELLNREGRILSGGRFLAQPAGLGGRGLTGQGVRVGIWDGNVQQHADYGNRVNVYEYEYGVEASGSHGMHVTGTVAGAGLLDPRARGMAPRATTYNMNFNTQSNGLEAQVEMEMIHKQFGIQLTSNSYGLALGNFCVNKSQLNYGLQSAFYMIDALSIKYPEMLHIFAAGNDQSVCGTWYASSTSRSKNVIYVGAVNANGDLANFSSCGPMDDGRLIPTVCAKGVATYSTVKSNGYKEMDGTSMATPTVTGHTALLIERYHQLHNGEDPSNALLKALICNNAEDRGNPHVDYRYGYGVMDAVASVEALEKENYRLGTLKAGQEPNSFQLVVPDGVEEVRVMLVWMDPSAQKVYSYGDTVLVNNLDLSVVQNGREYLPWSLTPQLPDQPATRKRDKLNPIEQVTIDRPTPGVLTVKVSGEVKMAGGTTRALEQPYAVTWTFVKRGLEILSPLAGDAFAPGQLFLLRTKGFGGKQFTAQITYDGGTRYEAPLHTSLSSIHFQLPKVGFTGFPTNQARIRLIDAYGAVVESDYFTVMEIPDSLVFDGKDCDFSSWTLQWNPCQGAVAYRVLLVDEATGEFEEIGRHTPAQGEERHRQSFKLPADKLHSTTRNIVALQAIARDKNGKEYYSARSKGVLVKATTPLKLTEAMLPYQEFFRRIPLQYLAYNNPQRIDPNDQTDSKPFYTLEAKETPPSLTQENDGKRGGNYLLALHYNNDADPKPIELRFDELDLTDFAPNTPIFFSTLIQVYQSEISKATGNKPPEFQVLAGELGQTPEVIECTVGDKLIGPGELGRTLLYNLSPYAGKKISLVMRFKAYGNRDALFILYYMFRKLDDSKDIEVSEIYPPEPKSGMQTEKLRFYISNNSKDVVEEVPYIVRVDGTIRQTGKVKSLKPYELRLDSTTLDFSSTQRRGQEFKVEVEAIYPGDVKPSNNKARTSVYNLGQIYTQKKSREFKFIFNMDAIDDPKDKVVVRDSLEFADMGGIYAGYDPGQWSTLQLLPADTLHTIEVVFHNYSMAAGDQINVWSGDVDPELTIDARRNPSTYSLRDDSNGTPFIVLSEAENGGVTIRLESDRNNLSGGKGFFATAYAIPKFNIVRLDSIAPLQPSFPDGKGRFKLQITNLTDRKLENVPVLYHTSGMYDFYTDRVKELPVGGTVWHTLQQPLPMAYPQRILVDAFVDASDPNARDNSDELNFVNDDYPAGSLFGGQRESLNFATLNGKTATLQDNAPIPYIDFRLKERLDLKVGALNHLRLHMNNAVQMTEDPEDDFFPATFYAMIDFDGDKQFTRSDDLSKNEVFTLKQPHIKKEREDQYYTQDFDLDIDLTQRKLDSKRAVRMRIALLKDSQAENFFKNLSPFKEETDPYNPARKKIVYLMQGQCVDITADLLTSSSSFGFDLSLLSLKGLKHSADLGASETISIRVKNVGHNAVAKGTVAVTLDGKQLGLETLVLNLQPGEEKEVTLAAKLDLSAVGAHQVEVRLGDDDDLSNNALQRSVYHAPKGQVASLWALKFHGDPAEMLRIPTATLGIENFDERAITIEGWFFHEKVQFATLFDSYDLAVRSYSGRSWRRDAQGKPVQLPENGIGISFGNKNYLITTEEGVLRVGEWNHVAIVVDKRSNPETKAIDITLYVNGNAPRVIGAGEGEPSVNNLVVGKGYTGQVKMVRIWEGRRSLDSIRKTMYSSVRTASGELPKEAIAEFLFNEGSGAAVLSGEVQADLVSPRIVGGDAQDLWVSANRLIHQVQAMDGQEITLDSRYDENSHTVEVTMAYGQDCFGVKHPDLLPSWGGTSFYYNGQEWSRTTDVQFDETTHSAQFVAKRAGLFGQDREETFTVKLVPDAAKGCDLLELAMLKADNSDLKVKSDYSLEVKGHEVMLKPELENPAEAKPNAVVRLMKLSEGATAWLPTGEGDSLRLEANTPASLDLTSPKLIKVWSANHRFSNYYTFRMGLAQSIVWDAANLSYPLTREAQKLEAKATSELPVRYLLQDNSLATIDPDGYANLLKAGKTTLYADQPGNALFAPAPSKAVDLTVKRAKVEAIPTAPSIDEGDPVPAIHFTLKGLLFGESEQQLELPAYQIYHHGATVPVDLSKEQLKAGAYDLKPTAGTPEVVVRGNYEVKLSDGTLTVNAPKAKKLSVTVNDGEGQKVDGATVKVAGFTLTTASGKVELRLPASEYTVQASKDGYAADSKKIEMTADVDASVELTLRKADITLTYTAGEHGSVIGYLTQRVAKGDNGQTVVAVPEENYMFDKWEDRPTEKAERTDMNVQANVMAKALFRPAEFTVRYLLDAELGELVGQAEQTVPINTSTAPVTVKPKPGVVFMGWSDGKMELTRHEEGVKGNLTLTASLCRPFALPYVENFERPTMPEFWRSEDKSDLVDGKKSNGKFRIVAKGMADYELRIELDKLVHTAVRAVLLSPPIDLAGVSAGLTLRYKASWNNGYMWKPGEKQVGYRFDGTGSWTYSEMDEDGKLSLENAALAGKKYVEFCWKIEVSGMPGLLTPVSVDNILVIEGSSTSKQLVRYIAGDHGKVKVGDDAPESTATRFVEQGKMITVTAVPDAEYKLSTWSDGSKEITRTDKVEAALTLQAFFEPDRPHFKLFYTADEHGRIKGMPLQEVVKGEDGRTVVAEPEEASAEDIENAKRQGRELKNYVFKGWSDGKTEQVRKDKDVQADLNVTARFAPAINVVYEASIGGRVVGNLLQVVAEGNSTAAVEAIPEEGYTFAGWDDGNANAKRQDIATKDCTYRAIFNRKCRVTFSVLDGEHGSLAAMAGGKEVKNGDLLDLHTQLTFTAHPDAGYRVQVWMKATPDADGDINTARAEVLGDLDVKVQFVQYYTLTYASADETMGYIVGEKRMEIAKGLPAKPVTALPKISYQFSQWNDGLEASTRQERRVDENKDFVASFIPTNPNLVKVTFRVVDSETGNPTKGAAITVGTASQNDSDNGHNGVVIVSLPRGTTAYSAASPGYKPKDSTVDVKDEGQEVAIRLEKEVVKDDRARDVTFICTYNGEPVKGVTVALSVPTLGYEPSAITDKDGKCVIKEVPVVDGDITWTARSGNYRTESGKFRLPLPNDEPIAISLTKLADHGTLVFTCKDRASSAILRGVTITVKDAAGEHKGTTGADGQVKFEDILFGQVDYTAELNGYKKAEGQCPHAADGNAFEVQMEKEGGNPDAVISSLLQEVTVAPNPADSWIRVDNCQNVRHMALYTATGARVLEIVCGGQETVTINTALFTPGMYLLQLVASDGGRRSISFVKR</sequence>
<proteinExistence type="inferred from homology"/>
<evidence type="ECO:0000256" key="1">
    <source>
        <dbReference type="ARBA" id="ARBA00022670"/>
    </source>
</evidence>
<keyword evidence="8" id="KW-1185">Reference proteome</keyword>
<dbReference type="Gene3D" id="3.40.50.200">
    <property type="entry name" value="Peptidase S8/S53 domain"/>
    <property type="match status" value="1"/>
</dbReference>
<accession>A0A0Q4B8I8</accession>
<dbReference type="PATRIC" id="fig|1702214.3.peg.612"/>
<keyword evidence="1 4" id="KW-0645">Protease</keyword>